<dbReference type="AlphaFoldDB" id="A0A238L377"/>
<dbReference type="SUPFAM" id="SSF51569">
    <property type="entry name" value="Aldolase"/>
    <property type="match status" value="1"/>
</dbReference>
<dbReference type="InterPro" id="IPR002220">
    <property type="entry name" value="DapA-like"/>
</dbReference>
<evidence type="ECO:0000256" key="2">
    <source>
        <dbReference type="PIRNR" id="PIRNR001365"/>
    </source>
</evidence>
<evidence type="ECO:0000313" key="6">
    <source>
        <dbReference type="Proteomes" id="UP000207598"/>
    </source>
</evidence>
<gene>
    <name evidence="5" type="primary">nanA</name>
    <name evidence="5" type="ORF">MAA8898_04153</name>
</gene>
<dbReference type="Proteomes" id="UP000207598">
    <property type="component" value="Unassembled WGS sequence"/>
</dbReference>
<dbReference type="SMART" id="SM01130">
    <property type="entry name" value="DHDPS"/>
    <property type="match status" value="1"/>
</dbReference>
<dbReference type="PRINTS" id="PR00146">
    <property type="entry name" value="DHPICSNTHASE"/>
</dbReference>
<dbReference type="RefSeq" id="WP_094022897.1">
    <property type="nucleotide sequence ID" value="NZ_FXYF01000014.1"/>
</dbReference>
<proteinExistence type="inferred from homology"/>
<dbReference type="OrthoDB" id="9778880at2"/>
<evidence type="ECO:0000313" key="5">
    <source>
        <dbReference type="EMBL" id="SMX48882.1"/>
    </source>
</evidence>
<keyword evidence="1 2" id="KW-0456">Lyase</keyword>
<organism evidence="5 6">
    <name type="scientific">Maliponia aquimaris</name>
    <dbReference type="NCBI Taxonomy" id="1673631"/>
    <lineage>
        <taxon>Bacteria</taxon>
        <taxon>Pseudomonadati</taxon>
        <taxon>Pseudomonadota</taxon>
        <taxon>Alphaproteobacteria</taxon>
        <taxon>Rhodobacterales</taxon>
        <taxon>Paracoccaceae</taxon>
        <taxon>Maliponia</taxon>
    </lineage>
</organism>
<dbReference type="Pfam" id="PF00701">
    <property type="entry name" value="DHDPS"/>
    <property type="match status" value="1"/>
</dbReference>
<feature type="active site" description="Proton donor/acceptor" evidence="3">
    <location>
        <position position="137"/>
    </location>
</feature>
<feature type="active site" description="Schiff-base intermediate with substrate" evidence="3">
    <location>
        <position position="165"/>
    </location>
</feature>
<dbReference type="InterPro" id="IPR013785">
    <property type="entry name" value="Aldolase_TIM"/>
</dbReference>
<dbReference type="EC" id="4.1.3.3" evidence="5"/>
<evidence type="ECO:0000256" key="3">
    <source>
        <dbReference type="PIRSR" id="PIRSR001365-1"/>
    </source>
</evidence>
<dbReference type="EMBL" id="FXYF01000014">
    <property type="protein sequence ID" value="SMX48882.1"/>
    <property type="molecule type" value="Genomic_DNA"/>
</dbReference>
<feature type="binding site" evidence="4">
    <location>
        <position position="206"/>
    </location>
    <ligand>
        <name>pyruvate</name>
        <dbReference type="ChEBI" id="CHEBI:15361"/>
    </ligand>
</feature>
<dbReference type="Gene3D" id="3.20.20.70">
    <property type="entry name" value="Aldolase class I"/>
    <property type="match status" value="1"/>
</dbReference>
<dbReference type="GO" id="GO:0019262">
    <property type="term" value="P:N-acetylneuraminate catabolic process"/>
    <property type="evidence" value="ECO:0007669"/>
    <property type="project" value="TreeGrafter"/>
</dbReference>
<dbReference type="PIRSF" id="PIRSF001365">
    <property type="entry name" value="DHDPS"/>
    <property type="match status" value="1"/>
</dbReference>
<comment type="similarity">
    <text evidence="2">Belongs to the DapA family.</text>
</comment>
<sequence length="298" mass="32260">MTKQLAGMYAALMTALDDRGEFDPDRQRKLNDYVLRQGLDGLYVGGSSGESGLLDTAELLDQQKVVADSARAAGTRLIAHVGMPNLRDSIRLAKQAESLGYHALSALPPHSYPFSDDEIFAYYQALSSATALPLIVYEVPVRTGRPIGLDTLVRILGLKGVAGIKFTSTDMFKFSMLRRRCPDSVYFFGFDEIYLTGAVLGADGGIGTTYNLLGRLYAALDQAFRAGDLARAQELQDVSQVFVESILDTGVLPGMKAAFKAIGIDCGPTRAPMVLRVADGEARMRAVLARPEVKAWLA</sequence>
<accession>A0A238L377</accession>
<protein>
    <submittedName>
        <fullName evidence="5">N-acetylneuraminate lyase</fullName>
        <ecNumber evidence="5">4.1.3.3</ecNumber>
    </submittedName>
</protein>
<name>A0A238L377_9RHOB</name>
<dbReference type="GO" id="GO:0005829">
    <property type="term" value="C:cytosol"/>
    <property type="evidence" value="ECO:0007669"/>
    <property type="project" value="TreeGrafter"/>
</dbReference>
<reference evidence="5 6" key="1">
    <citation type="submission" date="2017-05" db="EMBL/GenBank/DDBJ databases">
        <authorList>
            <person name="Song R."/>
            <person name="Chenine A.L."/>
            <person name="Ruprecht R.M."/>
        </authorList>
    </citation>
    <scope>NUCLEOTIDE SEQUENCE [LARGE SCALE GENOMIC DNA]</scope>
    <source>
        <strain evidence="5 6">CECT 8898</strain>
    </source>
</reference>
<dbReference type="PANTHER" id="PTHR42849">
    <property type="entry name" value="N-ACETYLNEURAMINATE LYASE"/>
    <property type="match status" value="1"/>
</dbReference>
<dbReference type="PANTHER" id="PTHR42849:SF1">
    <property type="entry name" value="N-ACETYLNEURAMINATE LYASE"/>
    <property type="match status" value="1"/>
</dbReference>
<dbReference type="GO" id="GO:0008747">
    <property type="term" value="F:N-acetylneuraminate lyase activity"/>
    <property type="evidence" value="ECO:0007669"/>
    <property type="project" value="UniProtKB-EC"/>
</dbReference>
<keyword evidence="6" id="KW-1185">Reference proteome</keyword>
<evidence type="ECO:0000256" key="1">
    <source>
        <dbReference type="ARBA" id="ARBA00023239"/>
    </source>
</evidence>
<evidence type="ECO:0000256" key="4">
    <source>
        <dbReference type="PIRSR" id="PIRSR001365-2"/>
    </source>
</evidence>